<reference evidence="1 2" key="1">
    <citation type="submission" date="2021-06" db="EMBL/GenBank/DDBJ databases">
        <title>Caerostris extrusa draft genome.</title>
        <authorList>
            <person name="Kono N."/>
            <person name="Arakawa K."/>
        </authorList>
    </citation>
    <scope>NUCLEOTIDE SEQUENCE [LARGE SCALE GENOMIC DNA]</scope>
</reference>
<dbReference type="EMBL" id="BPLR01002654">
    <property type="protein sequence ID" value="GIX76182.1"/>
    <property type="molecule type" value="Genomic_DNA"/>
</dbReference>
<evidence type="ECO:0000313" key="2">
    <source>
        <dbReference type="Proteomes" id="UP001054945"/>
    </source>
</evidence>
<sequence length="93" mass="11302">MALAYHEAVVTMKKRDKGHINLEVILRKFTCYQNLEQEQYWKFWCDQKCEFEFELASTVWLTSDVGATELYLYRSYVSKQKSKKIKDKHRDRQ</sequence>
<evidence type="ECO:0000313" key="1">
    <source>
        <dbReference type="EMBL" id="GIX76182.1"/>
    </source>
</evidence>
<name>A0AAV4MXX8_CAEEX</name>
<gene>
    <name evidence="1" type="ORF">CEXT_257671</name>
</gene>
<accession>A0AAV4MXX8</accession>
<dbReference type="Proteomes" id="UP001054945">
    <property type="component" value="Unassembled WGS sequence"/>
</dbReference>
<comment type="caution">
    <text evidence="1">The sequence shown here is derived from an EMBL/GenBank/DDBJ whole genome shotgun (WGS) entry which is preliminary data.</text>
</comment>
<keyword evidence="2" id="KW-1185">Reference proteome</keyword>
<dbReference type="AlphaFoldDB" id="A0AAV4MXX8"/>
<proteinExistence type="predicted"/>
<protein>
    <submittedName>
        <fullName evidence="1">Uncharacterized protein</fullName>
    </submittedName>
</protein>
<organism evidence="1 2">
    <name type="scientific">Caerostris extrusa</name>
    <name type="common">Bark spider</name>
    <name type="synonym">Caerostris bankana</name>
    <dbReference type="NCBI Taxonomy" id="172846"/>
    <lineage>
        <taxon>Eukaryota</taxon>
        <taxon>Metazoa</taxon>
        <taxon>Ecdysozoa</taxon>
        <taxon>Arthropoda</taxon>
        <taxon>Chelicerata</taxon>
        <taxon>Arachnida</taxon>
        <taxon>Araneae</taxon>
        <taxon>Araneomorphae</taxon>
        <taxon>Entelegynae</taxon>
        <taxon>Araneoidea</taxon>
        <taxon>Araneidae</taxon>
        <taxon>Caerostris</taxon>
    </lineage>
</organism>